<dbReference type="Proteomes" id="UP000475532">
    <property type="component" value="Unassembled WGS sequence"/>
</dbReference>
<reference evidence="1 2" key="1">
    <citation type="submission" date="2020-01" db="EMBL/GenBank/DDBJ databases">
        <title>Insect and environment-associated Actinomycetes.</title>
        <authorList>
            <person name="Currrie C."/>
            <person name="Chevrette M."/>
            <person name="Carlson C."/>
            <person name="Stubbendieck R."/>
            <person name="Wendt-Pienkowski E."/>
        </authorList>
    </citation>
    <scope>NUCLEOTIDE SEQUENCE [LARGE SCALE GENOMIC DNA]</scope>
    <source>
        <strain evidence="1 2">SID10258</strain>
    </source>
</reference>
<proteinExistence type="predicted"/>
<sequence>MTDDSGANPWIPAAWEEIGWPWDLTSSYLRAGYLEELPRTDARIAEALDVLQRTLAAKTSEQGLQWSRPLEDLLPAGMWTAWSHLLARLRDAMPRLSTISATRVRDVALEFAPRAAVPPEIARRAAPGLLNAWLGNLAERMAMQSLTWAEDALRERRDSPQLTAYLDLAAGFAPKVGEKFGYHLISGLRITGRETALPYLERLTAPELPAAVREEAEQQAQILLNDLVKDSEGGWL</sequence>
<dbReference type="RefSeq" id="WP_163061671.1">
    <property type="nucleotide sequence ID" value="NZ_JAAGLI010000912.1"/>
</dbReference>
<comment type="caution">
    <text evidence="1">The sequence shown here is derived from an EMBL/GenBank/DDBJ whole genome shotgun (WGS) entry which is preliminary data.</text>
</comment>
<accession>A0A6L9QPC9</accession>
<gene>
    <name evidence="1" type="ORF">G3I70_33145</name>
</gene>
<dbReference type="EMBL" id="JAAGLI010000912">
    <property type="protein sequence ID" value="NEA27307.1"/>
    <property type="molecule type" value="Genomic_DNA"/>
</dbReference>
<organism evidence="1 2">
    <name type="scientific">Actinomadura bangladeshensis</name>
    <dbReference type="NCBI Taxonomy" id="453573"/>
    <lineage>
        <taxon>Bacteria</taxon>
        <taxon>Bacillati</taxon>
        <taxon>Actinomycetota</taxon>
        <taxon>Actinomycetes</taxon>
        <taxon>Streptosporangiales</taxon>
        <taxon>Thermomonosporaceae</taxon>
        <taxon>Actinomadura</taxon>
    </lineage>
</organism>
<evidence type="ECO:0000313" key="2">
    <source>
        <dbReference type="Proteomes" id="UP000475532"/>
    </source>
</evidence>
<evidence type="ECO:0000313" key="1">
    <source>
        <dbReference type="EMBL" id="NEA27307.1"/>
    </source>
</evidence>
<dbReference type="AlphaFoldDB" id="A0A6L9QPC9"/>
<name>A0A6L9QPC9_9ACTN</name>
<protein>
    <submittedName>
        <fullName evidence="1">Uncharacterized protein</fullName>
    </submittedName>
</protein>